<evidence type="ECO:0000313" key="2">
    <source>
        <dbReference type="EMBL" id="TGO10708.1"/>
    </source>
</evidence>
<dbReference type="AlphaFoldDB" id="A0A4Z1EJG2"/>
<dbReference type="PANTHER" id="PTHR45725">
    <property type="entry name" value="FORMIN HOMOLOGY 2 FAMILY MEMBER"/>
    <property type="match status" value="1"/>
</dbReference>
<proteinExistence type="predicted"/>
<feature type="region of interest" description="Disordered" evidence="1">
    <location>
        <begin position="1"/>
        <end position="45"/>
    </location>
</feature>
<reference evidence="2 3" key="1">
    <citation type="submission" date="2017-12" db="EMBL/GenBank/DDBJ databases">
        <title>Comparative genomics of Botrytis spp.</title>
        <authorList>
            <person name="Valero-Jimenez C.A."/>
            <person name="Tapia P."/>
            <person name="Veloso J."/>
            <person name="Silva-Moreno E."/>
            <person name="Staats M."/>
            <person name="Valdes J.H."/>
            <person name="Van Kan J.A.L."/>
        </authorList>
    </citation>
    <scope>NUCLEOTIDE SEQUENCE [LARGE SCALE GENOMIC DNA]</scope>
    <source>
        <strain evidence="2 3">Bt9001</strain>
    </source>
</reference>
<feature type="compositionally biased region" description="Low complexity" evidence="1">
    <location>
        <begin position="751"/>
        <end position="765"/>
    </location>
</feature>
<feature type="compositionally biased region" description="Basic and acidic residues" evidence="1">
    <location>
        <begin position="571"/>
        <end position="581"/>
    </location>
</feature>
<dbReference type="PANTHER" id="PTHR45725:SF1">
    <property type="entry name" value="DISHEVELLED ASSOCIATED ACTIVATOR OF MORPHOGENESIS, ISOFORM D"/>
    <property type="match status" value="1"/>
</dbReference>
<gene>
    <name evidence="2" type="ORF">BTUL_0127g00070</name>
</gene>
<feature type="compositionally biased region" description="Low complexity" evidence="1">
    <location>
        <begin position="31"/>
        <end position="45"/>
    </location>
</feature>
<protein>
    <submittedName>
        <fullName evidence="2">Uncharacterized protein</fullName>
    </submittedName>
</protein>
<feature type="region of interest" description="Disordered" evidence="1">
    <location>
        <begin position="549"/>
        <end position="581"/>
    </location>
</feature>
<name>A0A4Z1EJG2_9HELO</name>
<keyword evidence="3" id="KW-1185">Reference proteome</keyword>
<dbReference type="OrthoDB" id="3548454at2759"/>
<sequence length="829" mass="90545">MGPKKPPKPPGVPNSFFGPGGPAVPSPAAPSAPGMSAADQAAADQAAADLLEKQLEEDMAKEDKAAADVIAAAAQAAADLASGKKPPKPPPRFEPAPDIRDNPLALAARAAPPLLRISDVGRWNLLPTLGAGLHPVSTSAAGNLCAIYALTLSYSAARDLAAPAGTPVPMRDNPTANELIEFVGTDEFWEEAIGYMTELGMLNFFDADTGVPFSREEILEQTKIYISDEPENYNITTLFPILRLLNRNYGTHYVIGSFVHGFNVRWDIKNKVWEIDYQDPTQDRDMGRGVNPYLWLWNDNEESEVRSLHRGGKDAISHWMGFSTLHRNLDQYLIEESEEWFGNEVDAYLEEGVWIVTADIEGYQVDLEDHQDLRELRLFAGQFVREPTTAPIEDAPDGYMWVQGSPYWDGFLNEGLVGIVPMNSIKRITKDILRVAHDAAGATVANIIKNSSIQKTDKGLSQDFMVHRTIEPTTKIHAKYANPNDPAKKFVGGFEFEDGEFLVDTQEPLRHLRPRMIKLDGTRGRVKPRNLQFLEKAWKLPDLLPIPASGTKKKPATSAPPGKLNLLGTSDKSDPKYRYRPTMKGDDFKIKDLRNHCKARGMVPQDYGRSKASMLAKLVEHDEKSDIAVQPAGNQPAKPAESGLFLPMRRVMVDIAKEAGPPKMPPFFATEIVVELGKGDINNPATWIIDYEGNVGRIDDDNLEPIDGAWGIELDPIRWNIAFDAMKKDVGYDKPPKPAGKPGSKPPDPNANPAANPAPNLAAKPPAKPPAKPATKPAGKKVAFENHPPPGSSASGVPLPSPPAGKTVGKRPASSSAEPANKKTKKKKK</sequence>
<dbReference type="Proteomes" id="UP000297777">
    <property type="component" value="Unassembled WGS sequence"/>
</dbReference>
<evidence type="ECO:0000313" key="3">
    <source>
        <dbReference type="Proteomes" id="UP000297777"/>
    </source>
</evidence>
<evidence type="ECO:0000256" key="1">
    <source>
        <dbReference type="SAM" id="MobiDB-lite"/>
    </source>
</evidence>
<feature type="region of interest" description="Disordered" evidence="1">
    <location>
        <begin position="731"/>
        <end position="829"/>
    </location>
</feature>
<dbReference type="EMBL" id="PQXH01000127">
    <property type="protein sequence ID" value="TGO10708.1"/>
    <property type="molecule type" value="Genomic_DNA"/>
</dbReference>
<accession>A0A4Z1EJG2</accession>
<comment type="caution">
    <text evidence="2">The sequence shown here is derived from an EMBL/GenBank/DDBJ whole genome shotgun (WGS) entry which is preliminary data.</text>
</comment>
<dbReference type="InterPro" id="IPR051425">
    <property type="entry name" value="Formin_Homology"/>
</dbReference>
<feature type="region of interest" description="Disordered" evidence="1">
    <location>
        <begin position="78"/>
        <end position="100"/>
    </location>
</feature>
<organism evidence="2 3">
    <name type="scientific">Botrytis tulipae</name>
    <dbReference type="NCBI Taxonomy" id="87230"/>
    <lineage>
        <taxon>Eukaryota</taxon>
        <taxon>Fungi</taxon>
        <taxon>Dikarya</taxon>
        <taxon>Ascomycota</taxon>
        <taxon>Pezizomycotina</taxon>
        <taxon>Leotiomycetes</taxon>
        <taxon>Helotiales</taxon>
        <taxon>Sclerotiniaceae</taxon>
        <taxon>Botrytis</taxon>
    </lineage>
</organism>